<protein>
    <submittedName>
        <fullName evidence="3">YncE family protein</fullName>
    </submittedName>
</protein>
<dbReference type="NCBIfam" id="TIGR02276">
    <property type="entry name" value="beta_rpt_yvtn"/>
    <property type="match status" value="1"/>
</dbReference>
<gene>
    <name evidence="3" type="ORF">Q7X28_17880</name>
</gene>
<keyword evidence="2" id="KW-0732">Signal</keyword>
<evidence type="ECO:0000313" key="3">
    <source>
        <dbReference type="EMBL" id="MDP0399793.1"/>
    </source>
</evidence>
<dbReference type="InterPro" id="IPR011048">
    <property type="entry name" value="Haem_d1_sf"/>
</dbReference>
<dbReference type="InterPro" id="IPR051200">
    <property type="entry name" value="Host-pathogen_enzymatic-act"/>
</dbReference>
<reference evidence="3" key="1">
    <citation type="submission" date="2023-08" db="EMBL/GenBank/DDBJ databases">
        <title>The draft genome of Tsukamurella strandjordii strain 050030.</title>
        <authorList>
            <person name="Zhao F."/>
            <person name="Feng Y."/>
            <person name="Zong Z."/>
        </authorList>
    </citation>
    <scope>NUCLEOTIDE SEQUENCE</scope>
    <source>
        <strain evidence="3">050030</strain>
    </source>
</reference>
<dbReference type="PANTHER" id="PTHR47197:SF3">
    <property type="entry name" value="DIHYDRO-HEME D1 DEHYDROGENASE"/>
    <property type="match status" value="1"/>
</dbReference>
<dbReference type="SUPFAM" id="SSF51004">
    <property type="entry name" value="C-terminal (heme d1) domain of cytochrome cd1-nitrite reductase"/>
    <property type="match status" value="1"/>
</dbReference>
<dbReference type="PANTHER" id="PTHR47197">
    <property type="entry name" value="PROTEIN NIRF"/>
    <property type="match status" value="1"/>
</dbReference>
<name>A0AA90NIT3_9ACTN</name>
<dbReference type="EMBL" id="JAUTIX010000007">
    <property type="protein sequence ID" value="MDP0399793.1"/>
    <property type="molecule type" value="Genomic_DNA"/>
</dbReference>
<feature type="chain" id="PRO_5041742619" evidence="2">
    <location>
        <begin position="23"/>
        <end position="373"/>
    </location>
</feature>
<evidence type="ECO:0000256" key="2">
    <source>
        <dbReference type="SAM" id="SignalP"/>
    </source>
</evidence>
<comment type="caution">
    <text evidence="3">The sequence shown here is derived from an EMBL/GenBank/DDBJ whole genome shotgun (WGS) entry which is preliminary data.</text>
</comment>
<dbReference type="Proteomes" id="UP001178281">
    <property type="component" value="Unassembled WGS sequence"/>
</dbReference>
<feature type="region of interest" description="Disordered" evidence="1">
    <location>
        <begin position="20"/>
        <end position="39"/>
    </location>
</feature>
<proteinExistence type="predicted"/>
<dbReference type="RefSeq" id="WP_220657338.1">
    <property type="nucleotide sequence ID" value="NZ_JAUTIX010000007.1"/>
</dbReference>
<evidence type="ECO:0000313" key="4">
    <source>
        <dbReference type="Proteomes" id="UP001178281"/>
    </source>
</evidence>
<keyword evidence="4" id="KW-1185">Reference proteome</keyword>
<dbReference type="InterPro" id="IPR015943">
    <property type="entry name" value="WD40/YVTN_repeat-like_dom_sf"/>
</dbReference>
<feature type="compositionally biased region" description="Low complexity" evidence="1">
    <location>
        <begin position="25"/>
        <end position="39"/>
    </location>
</feature>
<dbReference type="InterPro" id="IPR011964">
    <property type="entry name" value="YVTN_b-propeller_repeat"/>
</dbReference>
<dbReference type="Gene3D" id="2.130.10.10">
    <property type="entry name" value="YVTN repeat-like/Quinoprotein amine dehydrogenase"/>
    <property type="match status" value="2"/>
</dbReference>
<feature type="signal peptide" evidence="2">
    <location>
        <begin position="1"/>
        <end position="22"/>
    </location>
</feature>
<evidence type="ECO:0000256" key="1">
    <source>
        <dbReference type="SAM" id="MobiDB-lite"/>
    </source>
</evidence>
<organism evidence="3 4">
    <name type="scientific">Tsukamurella strandjordii</name>
    <dbReference type="NCBI Taxonomy" id="147577"/>
    <lineage>
        <taxon>Bacteria</taxon>
        <taxon>Bacillati</taxon>
        <taxon>Actinomycetota</taxon>
        <taxon>Actinomycetes</taxon>
        <taxon>Mycobacteriales</taxon>
        <taxon>Tsukamurellaceae</taxon>
        <taxon>Tsukamurella</taxon>
    </lineage>
</organism>
<sequence>MAGLVVTTLAVSLLAPPAATPAAPPVVSGKEGLPPAGPPGELWLPEVDSERIAVIDTFTNRVTRYIPMKDGAAKPAVTAITPGGKKIFMDNFGQIPPTVTVINRETGVDRTVPVLSTPLGAFTSADGTEIYLPEQGFTVEVMDAKTEKVVRRFHYPDVPVGAIAGPDGLMYVGFSTGFLAGIDPKTGAVVKPPIFTGGVAPFWYTFTNDGSKAYVDTVNSIGVIDMKSWRLVKTINTSEDGKYSPANPGAFTSTLSPDGRKLYVTMFGRPNVLVIDTRTDAVIREIPTVGYTPSIIFSDDGTRGYISDLGPTSLGHPTPIGEAAVFAKLVLFGTLGEGSLVVIDPRSDDVLGRIPTGRGPGIPAWVPPLKPAR</sequence>
<dbReference type="AlphaFoldDB" id="A0AA90NIT3"/>
<accession>A0AA90NIT3</accession>